<evidence type="ECO:0000256" key="6">
    <source>
        <dbReference type="ARBA" id="ARBA00022786"/>
    </source>
</evidence>
<organism evidence="12 13">
    <name type="scientific">Champsocephalus esox</name>
    <name type="common">pike icefish</name>
    <dbReference type="NCBI Taxonomy" id="159716"/>
    <lineage>
        <taxon>Eukaryota</taxon>
        <taxon>Metazoa</taxon>
        <taxon>Chordata</taxon>
        <taxon>Craniata</taxon>
        <taxon>Vertebrata</taxon>
        <taxon>Euteleostomi</taxon>
        <taxon>Actinopterygii</taxon>
        <taxon>Neopterygii</taxon>
        <taxon>Teleostei</taxon>
        <taxon>Neoteleostei</taxon>
        <taxon>Acanthomorphata</taxon>
        <taxon>Eupercaria</taxon>
        <taxon>Perciformes</taxon>
        <taxon>Notothenioidei</taxon>
        <taxon>Channichthyidae</taxon>
        <taxon>Champsocephalus</taxon>
    </lineage>
</organism>
<dbReference type="InterPro" id="IPR013083">
    <property type="entry name" value="Znf_RING/FYVE/PHD"/>
</dbReference>
<dbReference type="PANTHER" id="PTHR22771:SF4">
    <property type="entry name" value="CULLIN 7-RELATED"/>
    <property type="match status" value="1"/>
</dbReference>
<evidence type="ECO:0000256" key="4">
    <source>
        <dbReference type="ARBA" id="ARBA00022737"/>
    </source>
</evidence>
<evidence type="ECO:0000256" key="3">
    <source>
        <dbReference type="ARBA" id="ARBA00022723"/>
    </source>
</evidence>
<dbReference type="InterPro" id="IPR036388">
    <property type="entry name" value="WH-like_DNA-bd_sf"/>
</dbReference>
<dbReference type="InterPro" id="IPR001841">
    <property type="entry name" value="Znf_RING"/>
</dbReference>
<keyword evidence="5 8" id="KW-0863">Zinc-finger</keyword>
<keyword evidence="2" id="KW-0808">Transferase</keyword>
<keyword evidence="13" id="KW-1185">Reference proteome</keyword>
<comment type="similarity">
    <text evidence="1">Belongs to the RBR family. Ariadne subfamily.</text>
</comment>
<dbReference type="PROSITE" id="PS00518">
    <property type="entry name" value="ZF_RING_1"/>
    <property type="match status" value="1"/>
</dbReference>
<dbReference type="SUPFAM" id="SSF57850">
    <property type="entry name" value="RING/U-box"/>
    <property type="match status" value="2"/>
</dbReference>
<dbReference type="InterPro" id="IPR002867">
    <property type="entry name" value="IBR_dom"/>
</dbReference>
<dbReference type="EMBL" id="JAULUE010002062">
    <property type="protein sequence ID" value="KAK5882962.1"/>
    <property type="molecule type" value="Genomic_DNA"/>
</dbReference>
<evidence type="ECO:0000313" key="12">
    <source>
        <dbReference type="EMBL" id="KAK5882962.1"/>
    </source>
</evidence>
<dbReference type="Pfam" id="PF10557">
    <property type="entry name" value="Cullin_Nedd8"/>
    <property type="match status" value="1"/>
</dbReference>
<evidence type="ECO:0000259" key="10">
    <source>
        <dbReference type="PROSITE" id="PS50089"/>
    </source>
</evidence>
<dbReference type="Gene3D" id="1.20.120.1750">
    <property type="match status" value="1"/>
</dbReference>
<protein>
    <recommendedName>
        <fullName evidence="14">Cullin-9</fullName>
    </recommendedName>
</protein>
<accession>A0AAN8BDY6</accession>
<dbReference type="InterPro" id="IPR047561">
    <property type="entry name" value="BRcat_RBR_CUL9"/>
</dbReference>
<dbReference type="GO" id="GO:0008270">
    <property type="term" value="F:zinc ion binding"/>
    <property type="evidence" value="ECO:0007669"/>
    <property type="project" value="UniProtKB-KW"/>
</dbReference>
<dbReference type="PANTHER" id="PTHR22771">
    <property type="entry name" value="CULLIN AND GALACTOSE-BINDING DOMAIN-CONTAINING"/>
    <property type="match status" value="1"/>
</dbReference>
<feature type="domain" description="RING-type" evidence="10">
    <location>
        <begin position="453"/>
        <end position="496"/>
    </location>
</feature>
<evidence type="ECO:0008006" key="14">
    <source>
        <dbReference type="Google" id="ProtNLM"/>
    </source>
</evidence>
<dbReference type="InterPro" id="IPR048962">
    <property type="entry name" value="ARIH1-like_UBL"/>
</dbReference>
<comment type="caution">
    <text evidence="12">The sequence shown here is derived from an EMBL/GenBank/DDBJ whole genome shotgun (WGS) entry which is preliminary data.</text>
</comment>
<dbReference type="InterPro" id="IPR019559">
    <property type="entry name" value="Cullin_neddylation_domain"/>
</dbReference>
<name>A0AAN8BDY6_9TELE</name>
<dbReference type="CDD" id="cd20359">
    <property type="entry name" value="Rcat_RBR_CUL9"/>
    <property type="match status" value="1"/>
</dbReference>
<evidence type="ECO:0000256" key="8">
    <source>
        <dbReference type="PROSITE-ProRule" id="PRU00175"/>
    </source>
</evidence>
<dbReference type="InterPro" id="IPR047560">
    <property type="entry name" value="Rcat_RBR_CUL9"/>
</dbReference>
<dbReference type="SMART" id="SM00884">
    <property type="entry name" value="Cullin_Nedd8"/>
    <property type="match status" value="1"/>
</dbReference>
<evidence type="ECO:0000256" key="5">
    <source>
        <dbReference type="ARBA" id="ARBA00022771"/>
    </source>
</evidence>
<dbReference type="SUPFAM" id="SSF46785">
    <property type="entry name" value="Winged helix' DNA-binding domain"/>
    <property type="match status" value="1"/>
</dbReference>
<evidence type="ECO:0000313" key="13">
    <source>
        <dbReference type="Proteomes" id="UP001335648"/>
    </source>
</evidence>
<evidence type="ECO:0000256" key="9">
    <source>
        <dbReference type="SAM" id="MobiDB-lite"/>
    </source>
</evidence>
<dbReference type="GO" id="GO:0016740">
    <property type="term" value="F:transferase activity"/>
    <property type="evidence" value="ECO:0007669"/>
    <property type="project" value="UniProtKB-KW"/>
</dbReference>
<evidence type="ECO:0000256" key="2">
    <source>
        <dbReference type="ARBA" id="ARBA00022679"/>
    </source>
</evidence>
<dbReference type="PROSITE" id="PS51873">
    <property type="entry name" value="TRIAD"/>
    <property type="match status" value="1"/>
</dbReference>
<keyword evidence="6" id="KW-0833">Ubl conjugation pathway</keyword>
<proteinExistence type="inferred from homology"/>
<dbReference type="Gene3D" id="3.30.40.10">
    <property type="entry name" value="Zinc/RING finger domain, C3HC4 (zinc finger)"/>
    <property type="match status" value="1"/>
</dbReference>
<dbReference type="SMART" id="SM00647">
    <property type="entry name" value="IBR"/>
    <property type="match status" value="2"/>
</dbReference>
<dbReference type="AlphaFoldDB" id="A0AAN8BDY6"/>
<reference evidence="12 13" key="1">
    <citation type="journal article" date="2023" name="Mol. Biol. Evol.">
        <title>Genomics of Secondarily Temperate Adaptation in the Only Non-Antarctic Icefish.</title>
        <authorList>
            <person name="Rivera-Colon A.G."/>
            <person name="Rayamajhi N."/>
            <person name="Minhas B.F."/>
            <person name="Madrigal G."/>
            <person name="Bilyk K.T."/>
            <person name="Yoon V."/>
            <person name="Hune M."/>
            <person name="Gregory S."/>
            <person name="Cheng C.H.C."/>
            <person name="Catchen J.M."/>
        </authorList>
    </citation>
    <scope>NUCLEOTIDE SEQUENCE [LARGE SCALE GENOMIC DNA]</scope>
    <source>
        <strain evidence="12">JC2023a</strain>
    </source>
</reference>
<feature type="region of interest" description="Disordered" evidence="9">
    <location>
        <begin position="162"/>
        <end position="194"/>
    </location>
</feature>
<feature type="compositionally biased region" description="Polar residues" evidence="9">
    <location>
        <begin position="652"/>
        <end position="671"/>
    </location>
</feature>
<feature type="domain" description="RING-type" evidence="11">
    <location>
        <begin position="283"/>
        <end position="500"/>
    </location>
</feature>
<keyword evidence="3" id="KW-0479">Metal-binding</keyword>
<evidence type="ECO:0000256" key="1">
    <source>
        <dbReference type="ARBA" id="ARBA00005884"/>
    </source>
</evidence>
<feature type="compositionally biased region" description="Gly residues" evidence="9">
    <location>
        <begin position="687"/>
        <end position="698"/>
    </location>
</feature>
<dbReference type="CDD" id="cd20347">
    <property type="entry name" value="BRcat_RBR_CUL9"/>
    <property type="match status" value="1"/>
</dbReference>
<dbReference type="Pfam" id="PF22191">
    <property type="entry name" value="IBR_1"/>
    <property type="match status" value="1"/>
</dbReference>
<gene>
    <name evidence="12" type="ORF">CesoFtcFv8_021495</name>
</gene>
<feature type="region of interest" description="Disordered" evidence="9">
    <location>
        <begin position="652"/>
        <end position="698"/>
    </location>
</feature>
<keyword evidence="7" id="KW-0862">Zinc</keyword>
<dbReference type="Proteomes" id="UP001335648">
    <property type="component" value="Unassembled WGS sequence"/>
</dbReference>
<keyword evidence="4" id="KW-0677">Repeat</keyword>
<evidence type="ECO:0000259" key="11">
    <source>
        <dbReference type="PROSITE" id="PS51873"/>
    </source>
</evidence>
<dbReference type="InterPro" id="IPR036390">
    <property type="entry name" value="WH_DNA-bd_sf"/>
</dbReference>
<evidence type="ECO:0000256" key="7">
    <source>
        <dbReference type="ARBA" id="ARBA00022833"/>
    </source>
</evidence>
<dbReference type="InterPro" id="IPR044066">
    <property type="entry name" value="TRIAD_supradom"/>
</dbReference>
<dbReference type="InterPro" id="IPR017907">
    <property type="entry name" value="Znf_RING_CS"/>
</dbReference>
<dbReference type="InterPro" id="IPR045093">
    <property type="entry name" value="Cullin"/>
</dbReference>
<sequence>MSVCLQEVQVEALLKQTRLSPPVLLHALKPLISEGGPLTCSRPDEPLQGVLQLDPGFVSRSEGGGVLKLLPRQTYLNVDEDAAATLERKRSFIYCLIVHIMKRERSMHLDNLVFKVLDSCQKQEVSGRFSCSSADVLSCIDHVISRGCVRRGEENPHIVEFLPDDPASPQRGQAQLGLRREGGPENRAPNAPPMQDGVLDAILFSMGRTMTQQDVRQLMQRTVQQVSGTLSLDPDRAEHLLIHCRWNVDLLIQRFTDDPDALVLAAGLLTPEPLSPAPEPISPAPCCPVCLGPPAPPEPGPSLSCLHFCCLACWQDHLTARIEQNLLSSCCCPITDCRARPTSCFFLSVLTDRDTIAKYESALLRGFVECCSNLAWCTNPQGCDQILCRESMGSMGTCSACCWSCCFTCNFPEAHYPASCSHMSQWMDDGGYYDGMNMEAQSKHLAKLISKRCPSCQAQIEKNEGCLHMTCAKCNHGFCWRCLKPWKPTHKDYYNCSAMVSKAARQEKKFQDYNERCTFHHQAKDFVMNLENKVSSVNEALPMKTLTFVIDACKTLAQARKVLAYSCVYSFYNQETEKMEVMEQQTEALDLHTNALQILLEETLLQSSDLASCVRILKASSLNTGLELHRRINERLLAILQHSTQDFRVGFQSKSTSETPQGNVSNNTDSNNKSKESGEADNNNAAGGEGGGGGGGGG</sequence>
<dbReference type="PROSITE" id="PS50089">
    <property type="entry name" value="ZF_RING_2"/>
    <property type="match status" value="1"/>
</dbReference>
<dbReference type="Pfam" id="PF21235">
    <property type="entry name" value="UBA_ARI1"/>
    <property type="match status" value="1"/>
</dbReference>
<dbReference type="Gene3D" id="1.10.10.10">
    <property type="entry name" value="Winged helix-like DNA-binding domain superfamily/Winged helix DNA-binding domain"/>
    <property type="match status" value="1"/>
</dbReference>